<evidence type="ECO:0000313" key="8">
    <source>
        <dbReference type="Proteomes" id="UP000035963"/>
    </source>
</evidence>
<feature type="transmembrane region" description="Helical" evidence="6">
    <location>
        <begin position="141"/>
        <end position="162"/>
    </location>
</feature>
<dbReference type="AlphaFoldDB" id="A0A0J1D0H3"/>
<proteinExistence type="predicted"/>
<keyword evidence="2" id="KW-1003">Cell membrane</keyword>
<dbReference type="PATRIC" id="fig|908627.4.peg.2222"/>
<reference evidence="7 8" key="1">
    <citation type="journal article" date="2015" name="Genome Announc.">
        <title>Draft Genome Sequence of Burkholderia sp. Strain PML1(12), an Ectomycorrhizosphere-Inhabiting Bacterium with Effective Mineral-Weathering Ability.</title>
        <authorList>
            <person name="Uroz S."/>
            <person name="Oger P."/>
        </authorList>
    </citation>
    <scope>NUCLEOTIDE SEQUENCE [LARGE SCALE GENOMIC DNA]</scope>
    <source>
        <strain evidence="8">PML1(12)</strain>
    </source>
</reference>
<dbReference type="GO" id="GO:0005886">
    <property type="term" value="C:plasma membrane"/>
    <property type="evidence" value="ECO:0007669"/>
    <property type="project" value="UniProtKB-SubCell"/>
</dbReference>
<dbReference type="EMBL" id="AEJF01000075">
    <property type="protein sequence ID" value="KLU26146.1"/>
    <property type="molecule type" value="Genomic_DNA"/>
</dbReference>
<dbReference type="OrthoDB" id="103403at2"/>
<evidence type="ECO:0000256" key="4">
    <source>
        <dbReference type="ARBA" id="ARBA00022989"/>
    </source>
</evidence>
<dbReference type="PANTHER" id="PTHR30250:SF11">
    <property type="entry name" value="O-ANTIGEN TRANSPORTER-RELATED"/>
    <property type="match status" value="1"/>
</dbReference>
<feature type="transmembrane region" description="Helical" evidence="6">
    <location>
        <begin position="9"/>
        <end position="29"/>
    </location>
</feature>
<feature type="transmembrane region" description="Helical" evidence="6">
    <location>
        <begin position="80"/>
        <end position="104"/>
    </location>
</feature>
<feature type="transmembrane region" description="Helical" evidence="6">
    <location>
        <begin position="362"/>
        <end position="381"/>
    </location>
</feature>
<keyword evidence="5 6" id="KW-0472">Membrane</keyword>
<feature type="transmembrane region" description="Helical" evidence="6">
    <location>
        <begin position="291"/>
        <end position="314"/>
    </location>
</feature>
<keyword evidence="4 6" id="KW-1133">Transmembrane helix</keyword>
<dbReference type="Proteomes" id="UP000035963">
    <property type="component" value="Unassembled WGS sequence"/>
</dbReference>
<keyword evidence="8" id="KW-1185">Reference proteome</keyword>
<dbReference type="InterPro" id="IPR002797">
    <property type="entry name" value="Polysacc_synth"/>
</dbReference>
<evidence type="ECO:0000256" key="5">
    <source>
        <dbReference type="ARBA" id="ARBA00023136"/>
    </source>
</evidence>
<comment type="subcellular location">
    <subcellularLocation>
        <location evidence="1">Cell membrane</location>
        <topology evidence="1">Multi-pass membrane protein</topology>
    </subcellularLocation>
</comment>
<feature type="transmembrane region" description="Helical" evidence="6">
    <location>
        <begin position="387"/>
        <end position="405"/>
    </location>
</feature>
<evidence type="ECO:0000256" key="3">
    <source>
        <dbReference type="ARBA" id="ARBA00022692"/>
    </source>
</evidence>
<name>A0A0J1D0H3_9BURK</name>
<dbReference type="RefSeq" id="WP_047846491.1">
    <property type="nucleotide sequence ID" value="NZ_AEJF01000075.1"/>
</dbReference>
<accession>A0A0J1D0H3</accession>
<comment type="caution">
    <text evidence="7">The sequence shown here is derived from an EMBL/GenBank/DDBJ whole genome shotgun (WGS) entry which is preliminary data.</text>
</comment>
<evidence type="ECO:0000256" key="1">
    <source>
        <dbReference type="ARBA" id="ARBA00004651"/>
    </source>
</evidence>
<dbReference type="Pfam" id="PF01943">
    <property type="entry name" value="Polysacc_synt"/>
    <property type="match status" value="1"/>
</dbReference>
<evidence type="ECO:0000256" key="2">
    <source>
        <dbReference type="ARBA" id="ARBA00022475"/>
    </source>
</evidence>
<evidence type="ECO:0000313" key="7">
    <source>
        <dbReference type="EMBL" id="KLU26146.1"/>
    </source>
</evidence>
<feature type="transmembrane region" description="Helical" evidence="6">
    <location>
        <begin position="326"/>
        <end position="350"/>
    </location>
</feature>
<dbReference type="InterPro" id="IPR050833">
    <property type="entry name" value="Poly_Biosynth_Transport"/>
</dbReference>
<evidence type="ECO:0000256" key="6">
    <source>
        <dbReference type="SAM" id="Phobius"/>
    </source>
</evidence>
<sequence length="415" mass="45278">MASTRKSIVALYAVQLITYALPLITIPYLSYVLGPAGIGTIGYAQTVAQILLIFVDFGFDLTSTRKIAIHRNEPGIINRIYWTTMSAKTVLALIGSGILIFLALAVYKSPEDQTSLLLANLVLWGNVLTPTWLYQGLQRMSVLAASVVVTRIVLLAPLFLLVKGSGDVGLAAGLQFAPSLISGLVLTAIAFFQSEIRLKVETTAESILAEAKESYHLFLSSALTSIYMYANVLLLRLISGSVGVGYYVAADKITTPLRQLSTPPIQAFFPKICGMYAEGDHLGVQKIIRRFILAFLASGILIFVGFELFGAWFIQNFFGSKFHETFQILRVMIIVPVIIGVAATLVQLRLIASGNQAVLKKIYSLGAIFHVCQAPFVIYYWGAVGAAYSVVATEVLMTAMIIYASKEVSEKYRFA</sequence>
<feature type="transmembrane region" description="Helical" evidence="6">
    <location>
        <begin position="41"/>
        <end position="59"/>
    </location>
</feature>
<keyword evidence="3 6" id="KW-0812">Transmembrane</keyword>
<gene>
    <name evidence="7" type="ORF">EOS_10070</name>
</gene>
<protein>
    <submittedName>
        <fullName evidence="7">Polysaccharide biosynthesis protein</fullName>
    </submittedName>
</protein>
<dbReference type="PANTHER" id="PTHR30250">
    <property type="entry name" value="PST FAMILY PREDICTED COLANIC ACID TRANSPORTER"/>
    <property type="match status" value="1"/>
</dbReference>
<organism evidence="7 8">
    <name type="scientific">Caballeronia mineralivorans PML1(12)</name>
    <dbReference type="NCBI Taxonomy" id="908627"/>
    <lineage>
        <taxon>Bacteria</taxon>
        <taxon>Pseudomonadati</taxon>
        <taxon>Pseudomonadota</taxon>
        <taxon>Betaproteobacteria</taxon>
        <taxon>Burkholderiales</taxon>
        <taxon>Burkholderiaceae</taxon>
        <taxon>Caballeronia</taxon>
    </lineage>
</organism>
<feature type="transmembrane region" description="Helical" evidence="6">
    <location>
        <begin position="168"/>
        <end position="192"/>
    </location>
</feature>